<dbReference type="InterPro" id="IPR036188">
    <property type="entry name" value="FAD/NAD-bd_sf"/>
</dbReference>
<dbReference type="RefSeq" id="WP_203718307.1">
    <property type="nucleotide sequence ID" value="NZ_BONE01000090.1"/>
</dbReference>
<sequence length="363" mass="38171">MDVVIVGAGVGGLALAHGLVADGHQVRVLERAPELRTDGAAVTIFSNGMAAAAGLGASLDGLGGPIEWLDFEMPDGRVYGSTDIRVQHRLTGFGVATIPRSTILSCFAAGLPDGTISYGHPVDDISDLGGDVVVGADGYRSAVRRAVLGDKPAASTGWTSWQGLTYTLPDLAKGTHARCVVGPAGLVGLMPAGDGLFQWWFDVPDAPPSGRPVEDWLGERFAAYTGPVAELLDNLGPGDAQEYPHVVHSVPDVWGRGRVTLLGDAAHAFPPSQAQGANQALEDAWLLRRALRGDDVEAALRRYEGTRARRVRRMSRLAASEVTNRPPGAAARLLGSLLSPAATARLQLAMIRRSSSVLNRDNV</sequence>
<evidence type="ECO:0000256" key="2">
    <source>
        <dbReference type="ARBA" id="ARBA00023033"/>
    </source>
</evidence>
<dbReference type="InterPro" id="IPR002938">
    <property type="entry name" value="FAD-bd"/>
</dbReference>
<reference evidence="4 5" key="1">
    <citation type="submission" date="2021-01" db="EMBL/GenBank/DDBJ databases">
        <title>Whole genome shotgun sequence of Asanoa siamensis NBRC 107932.</title>
        <authorList>
            <person name="Komaki H."/>
            <person name="Tamura T."/>
        </authorList>
    </citation>
    <scope>NUCLEOTIDE SEQUENCE [LARGE SCALE GENOMIC DNA]</scope>
    <source>
        <strain evidence="4 5">NBRC 107932</strain>
    </source>
</reference>
<dbReference type="GO" id="GO:0004497">
    <property type="term" value="F:monooxygenase activity"/>
    <property type="evidence" value="ECO:0007669"/>
    <property type="project" value="UniProtKB-KW"/>
</dbReference>
<dbReference type="Proteomes" id="UP000604117">
    <property type="component" value="Unassembled WGS sequence"/>
</dbReference>
<dbReference type="SUPFAM" id="SSF51905">
    <property type="entry name" value="FAD/NAD(P)-binding domain"/>
    <property type="match status" value="1"/>
</dbReference>
<protein>
    <submittedName>
        <fullName evidence="4">Monooxygenase</fullName>
    </submittedName>
</protein>
<dbReference type="EMBL" id="BONE01000090">
    <property type="protein sequence ID" value="GIF77429.1"/>
    <property type="molecule type" value="Genomic_DNA"/>
</dbReference>
<organism evidence="4 5">
    <name type="scientific">Asanoa siamensis</name>
    <dbReference type="NCBI Taxonomy" id="926357"/>
    <lineage>
        <taxon>Bacteria</taxon>
        <taxon>Bacillati</taxon>
        <taxon>Actinomycetota</taxon>
        <taxon>Actinomycetes</taxon>
        <taxon>Micromonosporales</taxon>
        <taxon>Micromonosporaceae</taxon>
        <taxon>Asanoa</taxon>
    </lineage>
</organism>
<keyword evidence="1" id="KW-0560">Oxidoreductase</keyword>
<proteinExistence type="predicted"/>
<name>A0ABQ4D1M3_9ACTN</name>
<dbReference type="Gene3D" id="3.50.50.60">
    <property type="entry name" value="FAD/NAD(P)-binding domain"/>
    <property type="match status" value="1"/>
</dbReference>
<dbReference type="Pfam" id="PF13450">
    <property type="entry name" value="NAD_binding_8"/>
    <property type="match status" value="1"/>
</dbReference>
<dbReference type="PANTHER" id="PTHR13789:SF309">
    <property type="entry name" value="PUTATIVE (AFU_ORTHOLOGUE AFUA_6G14510)-RELATED"/>
    <property type="match status" value="1"/>
</dbReference>
<dbReference type="PANTHER" id="PTHR13789">
    <property type="entry name" value="MONOOXYGENASE"/>
    <property type="match status" value="1"/>
</dbReference>
<dbReference type="Pfam" id="PF01494">
    <property type="entry name" value="FAD_binding_3"/>
    <property type="match status" value="1"/>
</dbReference>
<dbReference type="InterPro" id="IPR050493">
    <property type="entry name" value="FAD-dep_Monooxygenase_BioMet"/>
</dbReference>
<keyword evidence="2 4" id="KW-0503">Monooxygenase</keyword>
<comment type="caution">
    <text evidence="4">The sequence shown here is derived from an EMBL/GenBank/DDBJ whole genome shotgun (WGS) entry which is preliminary data.</text>
</comment>
<dbReference type="PRINTS" id="PR00420">
    <property type="entry name" value="RNGMNOXGNASE"/>
</dbReference>
<evidence type="ECO:0000256" key="1">
    <source>
        <dbReference type="ARBA" id="ARBA00023002"/>
    </source>
</evidence>
<accession>A0ABQ4D1M3</accession>
<evidence type="ECO:0000313" key="4">
    <source>
        <dbReference type="EMBL" id="GIF77429.1"/>
    </source>
</evidence>
<feature type="domain" description="FAD-binding" evidence="3">
    <location>
        <begin position="128"/>
        <end position="316"/>
    </location>
</feature>
<gene>
    <name evidence="4" type="ORF">Asi02nite_69470</name>
</gene>
<evidence type="ECO:0000259" key="3">
    <source>
        <dbReference type="Pfam" id="PF01494"/>
    </source>
</evidence>
<keyword evidence="5" id="KW-1185">Reference proteome</keyword>
<evidence type="ECO:0000313" key="5">
    <source>
        <dbReference type="Proteomes" id="UP000604117"/>
    </source>
</evidence>